<dbReference type="eggNOG" id="COG0318">
    <property type="taxonomic scope" value="Bacteria"/>
</dbReference>
<proteinExistence type="inferred from homology"/>
<name>M3TEF7_GORML</name>
<feature type="domain" description="AMP-dependent synthetase/ligase" evidence="5">
    <location>
        <begin position="35"/>
        <end position="375"/>
    </location>
</feature>
<evidence type="ECO:0000256" key="1">
    <source>
        <dbReference type="ARBA" id="ARBA00006432"/>
    </source>
</evidence>
<feature type="domain" description="AMP-binding enzyme C-terminal" evidence="6">
    <location>
        <begin position="426"/>
        <end position="503"/>
    </location>
</feature>
<dbReference type="STRING" id="410332.SAMN04488550_1798"/>
<dbReference type="Pfam" id="PF13193">
    <property type="entry name" value="AMP-binding_C"/>
    <property type="match status" value="1"/>
</dbReference>
<comment type="similarity">
    <text evidence="1">Belongs to the ATP-dependent AMP-binding enzyme family.</text>
</comment>
<keyword evidence="4" id="KW-0067">ATP-binding</keyword>
<evidence type="ECO:0000256" key="4">
    <source>
        <dbReference type="ARBA" id="ARBA00022840"/>
    </source>
</evidence>
<gene>
    <name evidence="7" type="primary">fadD</name>
    <name evidence="7" type="ORF">GM1_012_00390</name>
</gene>
<reference evidence="7 8" key="1">
    <citation type="submission" date="2013-02" db="EMBL/GenBank/DDBJ databases">
        <title>Whole genome shotgun sequence of Gordonia malaquae NBRC 108250.</title>
        <authorList>
            <person name="Yoshida I."/>
            <person name="Hosoyama A."/>
            <person name="Tsuchikane K."/>
            <person name="Ando Y."/>
            <person name="Baba S."/>
            <person name="Ohji S."/>
            <person name="Hamada M."/>
            <person name="Tamura T."/>
            <person name="Yamazoe A."/>
            <person name="Yamazaki S."/>
            <person name="Fujita N."/>
        </authorList>
    </citation>
    <scope>NUCLEOTIDE SEQUENCE [LARGE SCALE GENOMIC DNA]</scope>
    <source>
        <strain evidence="7 8">NBRC 108250</strain>
    </source>
</reference>
<dbReference type="InterPro" id="IPR020845">
    <property type="entry name" value="AMP-binding_CS"/>
</dbReference>
<dbReference type="GO" id="GO:0005524">
    <property type="term" value="F:ATP binding"/>
    <property type="evidence" value="ECO:0007669"/>
    <property type="project" value="UniProtKB-KW"/>
</dbReference>
<dbReference type="InterPro" id="IPR000873">
    <property type="entry name" value="AMP-dep_synth/lig_dom"/>
</dbReference>
<evidence type="ECO:0000259" key="5">
    <source>
        <dbReference type="Pfam" id="PF00501"/>
    </source>
</evidence>
<sequence>MRHMAQTVQELIAERAETAGVAVRFTHADTGVLVEWSWPDYIGRARRHAAAVIGRLDPARPPHVAALLGNTPDMLVALAAAAAGGYVLCGVNNTRRGAALAGDVARSDAQVLLVDAEHRPLLDRLDLPGVIVIDVDSRSWSAEVDSARDLTPVRTVEMADPFMMIFTSGTSGEPKAVLVSHLMVLFAGSNLAQRFDLTGDDVFYLSMPLFHSNAIAGGFSPALNAGGTLVPARFSATRFVDDLRRYGVTYMNYVGKPLSYVLATAPRPDDADNPLRVAFGNEGSERDITEFARRFGTHVMDAFGSTENAVIITRDETTPPGSIGRGLEGVAVYNSDTARRCATAEFDEHHVLINPDEAIGELVNTTGAGFFSGYYNNAEANAERMRGGMYWSGDLAYEDADGYLYLAGRTSDWLRVDGENLTAGPIERILMRLDAISRVAVYPASDPDSVGDEVMAAVVLRDDADLSPEQFGHFLAEQDDLSPKAWPRYVRVAADLPSTATNKILKRSLVAEGVDVGADVLWSRAARSRSYSRCTP</sequence>
<organism evidence="7 8">
    <name type="scientific">Gordonia malaquae NBRC 108250</name>
    <dbReference type="NCBI Taxonomy" id="1223542"/>
    <lineage>
        <taxon>Bacteria</taxon>
        <taxon>Bacillati</taxon>
        <taxon>Actinomycetota</taxon>
        <taxon>Actinomycetes</taxon>
        <taxon>Mycobacteriales</taxon>
        <taxon>Gordoniaceae</taxon>
        <taxon>Gordonia</taxon>
    </lineage>
</organism>
<dbReference type="InterPro" id="IPR045851">
    <property type="entry name" value="AMP-bd_C_sf"/>
</dbReference>
<evidence type="ECO:0000256" key="3">
    <source>
        <dbReference type="ARBA" id="ARBA00022741"/>
    </source>
</evidence>
<dbReference type="InterPro" id="IPR042099">
    <property type="entry name" value="ANL_N_sf"/>
</dbReference>
<dbReference type="GO" id="GO:0005324">
    <property type="term" value="F:long-chain fatty acid transmembrane transporter activity"/>
    <property type="evidence" value="ECO:0007669"/>
    <property type="project" value="TreeGrafter"/>
</dbReference>
<dbReference type="InterPro" id="IPR025110">
    <property type="entry name" value="AMP-bd_C"/>
</dbReference>
<protein>
    <submittedName>
        <fullName evidence="7">Long-chain-fatty-acid--CoA ligase</fullName>
    </submittedName>
</protein>
<keyword evidence="2 7" id="KW-0436">Ligase</keyword>
<dbReference type="AlphaFoldDB" id="M3TEF7"/>
<dbReference type="GO" id="GO:0005886">
    <property type="term" value="C:plasma membrane"/>
    <property type="evidence" value="ECO:0007669"/>
    <property type="project" value="TreeGrafter"/>
</dbReference>
<dbReference type="Gene3D" id="3.30.300.30">
    <property type="match status" value="1"/>
</dbReference>
<evidence type="ECO:0000313" key="8">
    <source>
        <dbReference type="Proteomes" id="UP000035009"/>
    </source>
</evidence>
<dbReference type="GO" id="GO:0044539">
    <property type="term" value="P:long-chain fatty acid import into cell"/>
    <property type="evidence" value="ECO:0007669"/>
    <property type="project" value="TreeGrafter"/>
</dbReference>
<dbReference type="Gene3D" id="3.40.50.12780">
    <property type="entry name" value="N-terminal domain of ligase-like"/>
    <property type="match status" value="1"/>
</dbReference>
<evidence type="ECO:0000259" key="6">
    <source>
        <dbReference type="Pfam" id="PF13193"/>
    </source>
</evidence>
<evidence type="ECO:0000313" key="7">
    <source>
        <dbReference type="EMBL" id="GAC79766.1"/>
    </source>
</evidence>
<dbReference type="Pfam" id="PF00501">
    <property type="entry name" value="AMP-binding"/>
    <property type="match status" value="1"/>
</dbReference>
<keyword evidence="3" id="KW-0547">Nucleotide-binding</keyword>
<evidence type="ECO:0000256" key="2">
    <source>
        <dbReference type="ARBA" id="ARBA00022598"/>
    </source>
</evidence>
<dbReference type="SUPFAM" id="SSF56801">
    <property type="entry name" value="Acetyl-CoA synthetase-like"/>
    <property type="match status" value="1"/>
</dbReference>
<accession>M3TEF7</accession>
<dbReference type="EMBL" id="BAOP01000012">
    <property type="protein sequence ID" value="GAC79766.1"/>
    <property type="molecule type" value="Genomic_DNA"/>
</dbReference>
<keyword evidence="8" id="KW-1185">Reference proteome</keyword>
<dbReference type="PROSITE" id="PS00455">
    <property type="entry name" value="AMP_BINDING"/>
    <property type="match status" value="1"/>
</dbReference>
<dbReference type="PANTHER" id="PTHR43107:SF15">
    <property type="entry name" value="FATTY ACID TRANSPORT PROTEIN 3, ISOFORM A"/>
    <property type="match status" value="1"/>
</dbReference>
<dbReference type="PANTHER" id="PTHR43107">
    <property type="entry name" value="LONG-CHAIN FATTY ACID TRANSPORT PROTEIN"/>
    <property type="match status" value="1"/>
</dbReference>
<dbReference type="Proteomes" id="UP000035009">
    <property type="component" value="Unassembled WGS sequence"/>
</dbReference>
<dbReference type="GO" id="GO:0004467">
    <property type="term" value="F:long-chain fatty acid-CoA ligase activity"/>
    <property type="evidence" value="ECO:0007669"/>
    <property type="project" value="TreeGrafter"/>
</dbReference>
<dbReference type="NCBIfam" id="NF009927">
    <property type="entry name" value="PRK13388.1"/>
    <property type="match status" value="1"/>
</dbReference>
<comment type="caution">
    <text evidence="7">The sequence shown here is derived from an EMBL/GenBank/DDBJ whole genome shotgun (WGS) entry which is preliminary data.</text>
</comment>